<proteinExistence type="predicted"/>
<comment type="subcellular location">
    <subcellularLocation>
        <location evidence="1">Endoplasmic reticulum membrane</location>
        <topology evidence="1">Single-pass membrane protein</topology>
    </subcellularLocation>
</comment>
<evidence type="ECO:0000256" key="1">
    <source>
        <dbReference type="ARBA" id="ARBA00004389"/>
    </source>
</evidence>
<dbReference type="EMBL" id="BJWL01000023">
    <property type="protein sequence ID" value="GFZ12268.1"/>
    <property type="molecule type" value="Genomic_DNA"/>
</dbReference>
<protein>
    <submittedName>
        <fullName evidence="9">UDP-Glycosyltransferase superfamily protein</fullName>
    </submittedName>
</protein>
<dbReference type="GO" id="GO:0005789">
    <property type="term" value="C:endoplasmic reticulum membrane"/>
    <property type="evidence" value="ECO:0007669"/>
    <property type="project" value="UniProtKB-SubCell"/>
</dbReference>
<dbReference type="Proteomes" id="UP000585474">
    <property type="component" value="Unassembled WGS sequence"/>
</dbReference>
<keyword evidence="8" id="KW-0472">Membrane</keyword>
<dbReference type="OrthoDB" id="614844at2759"/>
<name>A0A7J0GNE7_9ERIC</name>
<keyword evidence="4 9" id="KW-0808">Transferase</keyword>
<gene>
    <name evidence="9" type="ORF">Acr_23g0006530</name>
</gene>
<dbReference type="PANTHER" id="PTHR13036">
    <property type="entry name" value="BETA1,4 MANNOSYLTRANSFERASE"/>
    <property type="match status" value="1"/>
</dbReference>
<keyword evidence="3" id="KW-0328">Glycosyltransferase</keyword>
<keyword evidence="5" id="KW-0812">Transmembrane</keyword>
<evidence type="ECO:0000256" key="4">
    <source>
        <dbReference type="ARBA" id="ARBA00022679"/>
    </source>
</evidence>
<dbReference type="GO" id="GO:0000030">
    <property type="term" value="F:mannosyltransferase activity"/>
    <property type="evidence" value="ECO:0007669"/>
    <property type="project" value="InterPro"/>
</dbReference>
<evidence type="ECO:0000256" key="3">
    <source>
        <dbReference type="ARBA" id="ARBA00022676"/>
    </source>
</evidence>
<evidence type="ECO:0000256" key="7">
    <source>
        <dbReference type="ARBA" id="ARBA00022989"/>
    </source>
</evidence>
<evidence type="ECO:0000256" key="6">
    <source>
        <dbReference type="ARBA" id="ARBA00022824"/>
    </source>
</evidence>
<comment type="pathway">
    <text evidence="2">Protein modification; protein glycosylation.</text>
</comment>
<keyword evidence="7" id="KW-1133">Transmembrane helix</keyword>
<keyword evidence="6" id="KW-0256">Endoplasmic reticulum</keyword>
<dbReference type="InterPro" id="IPR026051">
    <property type="entry name" value="ALG1-like"/>
</dbReference>
<keyword evidence="10" id="KW-1185">Reference proteome</keyword>
<accession>A0A7J0GNE7</accession>
<comment type="caution">
    <text evidence="9">The sequence shown here is derived from an EMBL/GenBank/DDBJ whole genome shotgun (WGS) entry which is preliminary data.</text>
</comment>
<evidence type="ECO:0000256" key="5">
    <source>
        <dbReference type="ARBA" id="ARBA00022692"/>
    </source>
</evidence>
<sequence>MPLDQVFATKATNQPTVYSFVGIDSDRGSVWYASKYAYGTTISAARFILRDQKMVCGARYEATTCKLWWYSTKRRESTFCSNFSGCKMSKLAEVFEKHYGKVANGSLCGMKAMQLELAQNWGIKNNVFVAKTSHYLSFTEIEGMLNAPVAVMYDRRVAALLDEEDSTGQVILSNEVFGGSEFLYLMLLFINTGSADLGVCKHTSSSGLDLPMKVVDMFGEVIALVSPSLSILNPCLVAEKIKVEEADNDLIIHLLVRIWSLIV</sequence>
<evidence type="ECO:0000313" key="10">
    <source>
        <dbReference type="Proteomes" id="UP000585474"/>
    </source>
</evidence>
<evidence type="ECO:0000313" key="9">
    <source>
        <dbReference type="EMBL" id="GFZ12268.1"/>
    </source>
</evidence>
<reference evidence="9 10" key="1">
    <citation type="submission" date="2019-07" db="EMBL/GenBank/DDBJ databases">
        <title>De Novo Assembly of kiwifruit Actinidia rufa.</title>
        <authorList>
            <person name="Sugita-Konishi S."/>
            <person name="Sato K."/>
            <person name="Mori E."/>
            <person name="Abe Y."/>
            <person name="Kisaki G."/>
            <person name="Hamano K."/>
            <person name="Suezawa K."/>
            <person name="Otani M."/>
            <person name="Fukuda T."/>
            <person name="Manabe T."/>
            <person name="Gomi K."/>
            <person name="Tabuchi M."/>
            <person name="Akimitsu K."/>
            <person name="Kataoka I."/>
        </authorList>
    </citation>
    <scope>NUCLEOTIDE SEQUENCE [LARGE SCALE GENOMIC DNA]</scope>
    <source>
        <strain evidence="10">cv. Fuchu</strain>
    </source>
</reference>
<evidence type="ECO:0000256" key="2">
    <source>
        <dbReference type="ARBA" id="ARBA00004922"/>
    </source>
</evidence>
<dbReference type="AlphaFoldDB" id="A0A7J0GNE7"/>
<evidence type="ECO:0000256" key="8">
    <source>
        <dbReference type="ARBA" id="ARBA00023136"/>
    </source>
</evidence>
<dbReference type="PANTHER" id="PTHR13036:SF0">
    <property type="entry name" value="CHITOBIOSYLDIPHOSPHODOLICHOL BETA-MANNOSYLTRANSFERASE"/>
    <property type="match status" value="1"/>
</dbReference>
<organism evidence="9 10">
    <name type="scientific">Actinidia rufa</name>
    <dbReference type="NCBI Taxonomy" id="165716"/>
    <lineage>
        <taxon>Eukaryota</taxon>
        <taxon>Viridiplantae</taxon>
        <taxon>Streptophyta</taxon>
        <taxon>Embryophyta</taxon>
        <taxon>Tracheophyta</taxon>
        <taxon>Spermatophyta</taxon>
        <taxon>Magnoliopsida</taxon>
        <taxon>eudicotyledons</taxon>
        <taxon>Gunneridae</taxon>
        <taxon>Pentapetalae</taxon>
        <taxon>asterids</taxon>
        <taxon>Ericales</taxon>
        <taxon>Actinidiaceae</taxon>
        <taxon>Actinidia</taxon>
    </lineage>
</organism>